<evidence type="ECO:0000313" key="7">
    <source>
        <dbReference type="EMBL" id="CAG5128927.1"/>
    </source>
</evidence>
<evidence type="ECO:0000256" key="2">
    <source>
        <dbReference type="ARBA" id="ARBA00005876"/>
    </source>
</evidence>
<feature type="non-terminal residue" evidence="7">
    <location>
        <position position="218"/>
    </location>
</feature>
<dbReference type="GO" id="GO:0036376">
    <property type="term" value="P:sodium ion export across plasma membrane"/>
    <property type="evidence" value="ECO:0007669"/>
    <property type="project" value="TreeGrafter"/>
</dbReference>
<evidence type="ECO:0000313" key="8">
    <source>
        <dbReference type="Proteomes" id="UP000678393"/>
    </source>
</evidence>
<evidence type="ECO:0000256" key="5">
    <source>
        <dbReference type="ARBA" id="ARBA00022989"/>
    </source>
</evidence>
<dbReference type="EMBL" id="CAJHNH020003279">
    <property type="protein sequence ID" value="CAG5128927.1"/>
    <property type="molecule type" value="Genomic_DNA"/>
</dbReference>
<name>A0A8S3ZHJ1_9EUPU</name>
<organism evidence="7 8">
    <name type="scientific">Candidula unifasciata</name>
    <dbReference type="NCBI Taxonomy" id="100452"/>
    <lineage>
        <taxon>Eukaryota</taxon>
        <taxon>Metazoa</taxon>
        <taxon>Spiralia</taxon>
        <taxon>Lophotrochozoa</taxon>
        <taxon>Mollusca</taxon>
        <taxon>Gastropoda</taxon>
        <taxon>Heterobranchia</taxon>
        <taxon>Euthyneura</taxon>
        <taxon>Panpulmonata</taxon>
        <taxon>Eupulmonata</taxon>
        <taxon>Stylommatophora</taxon>
        <taxon>Helicina</taxon>
        <taxon>Helicoidea</taxon>
        <taxon>Geomitridae</taxon>
        <taxon>Candidula</taxon>
    </lineage>
</organism>
<dbReference type="GO" id="GO:0006883">
    <property type="term" value="P:intracellular sodium ion homeostasis"/>
    <property type="evidence" value="ECO:0007669"/>
    <property type="project" value="TreeGrafter"/>
</dbReference>
<comment type="similarity">
    <text evidence="2">Belongs to the X(+)/potassium ATPases subunit beta family.</text>
</comment>
<proteinExistence type="inferred from homology"/>
<dbReference type="Proteomes" id="UP000678393">
    <property type="component" value="Unassembled WGS sequence"/>
</dbReference>
<dbReference type="PANTHER" id="PTHR11523">
    <property type="entry name" value="SODIUM/POTASSIUM-DEPENDENT ATPASE BETA SUBUNIT"/>
    <property type="match status" value="1"/>
</dbReference>
<dbReference type="OrthoDB" id="5912413at2759"/>
<dbReference type="GO" id="GO:0030007">
    <property type="term" value="P:intracellular potassium ion homeostasis"/>
    <property type="evidence" value="ECO:0007669"/>
    <property type="project" value="TreeGrafter"/>
</dbReference>
<keyword evidence="4" id="KW-0735">Signal-anchor</keyword>
<gene>
    <name evidence="7" type="ORF">CUNI_LOCUS14485</name>
</gene>
<reference evidence="7" key="1">
    <citation type="submission" date="2021-04" db="EMBL/GenBank/DDBJ databases">
        <authorList>
            <consortium name="Molecular Ecology Group"/>
        </authorList>
    </citation>
    <scope>NUCLEOTIDE SEQUENCE</scope>
</reference>
<comment type="subcellular location">
    <subcellularLocation>
        <location evidence="1">Membrane</location>
        <topology evidence="1">Single-pass type II membrane protein</topology>
    </subcellularLocation>
</comment>
<keyword evidence="8" id="KW-1185">Reference proteome</keyword>
<protein>
    <recommendedName>
        <fullName evidence="9">Sodium/potassium-transporting ATPase subunit beta</fullName>
    </recommendedName>
</protein>
<evidence type="ECO:0000256" key="3">
    <source>
        <dbReference type="ARBA" id="ARBA00022692"/>
    </source>
</evidence>
<evidence type="ECO:0000256" key="6">
    <source>
        <dbReference type="ARBA" id="ARBA00023136"/>
    </source>
</evidence>
<dbReference type="AlphaFoldDB" id="A0A8S3ZHJ1"/>
<dbReference type="Gene3D" id="2.60.40.1660">
    <property type="entry name" value="Na, k-atpase alpha subunit"/>
    <property type="match status" value="1"/>
</dbReference>
<dbReference type="GO" id="GO:1990573">
    <property type="term" value="P:potassium ion import across plasma membrane"/>
    <property type="evidence" value="ECO:0007669"/>
    <property type="project" value="TreeGrafter"/>
</dbReference>
<dbReference type="PANTHER" id="PTHR11523:SF28">
    <property type="entry name" value="NA_K-ATPASE BETA SUBUNIT ISOFORM 4-RELATED"/>
    <property type="match status" value="1"/>
</dbReference>
<keyword evidence="6" id="KW-0472">Membrane</keyword>
<evidence type="ECO:0000256" key="4">
    <source>
        <dbReference type="ARBA" id="ARBA00022968"/>
    </source>
</evidence>
<sequence>TPGLGFRPQPNIGTTLIRFVKGDFNSYIHYLDHIESYIQYYENELQQGDNFLDCSEIRTRRKTNLNKVCVFDPIVLGGDCVKQQNYGFDDGQPCILLKLNKVFGWQPEEYSNETVPNIIKNVWNEDDPWWVVVRCDGDNHITRENMGDLVYFPSEQGFHYKYFPFRNQQGYRSPLIFLRFQNAHPGILFMMTCRAFAKNIYHDHVEQIGQVHFEVLID</sequence>
<dbReference type="GO" id="GO:0005890">
    <property type="term" value="C:sodium:potassium-exchanging ATPase complex"/>
    <property type="evidence" value="ECO:0007669"/>
    <property type="project" value="InterPro"/>
</dbReference>
<dbReference type="InterPro" id="IPR038702">
    <property type="entry name" value="Na/K_ATPase_sub_beta_sf"/>
</dbReference>
<dbReference type="GO" id="GO:0001671">
    <property type="term" value="F:ATPase activator activity"/>
    <property type="evidence" value="ECO:0007669"/>
    <property type="project" value="TreeGrafter"/>
</dbReference>
<evidence type="ECO:0000256" key="1">
    <source>
        <dbReference type="ARBA" id="ARBA00004606"/>
    </source>
</evidence>
<comment type="caution">
    <text evidence="7">The sequence shown here is derived from an EMBL/GenBank/DDBJ whole genome shotgun (WGS) entry which is preliminary data.</text>
</comment>
<keyword evidence="5" id="KW-1133">Transmembrane helix</keyword>
<accession>A0A8S3ZHJ1</accession>
<dbReference type="InterPro" id="IPR000402">
    <property type="entry name" value="Na/K_ATPase_sub_beta"/>
</dbReference>
<keyword evidence="3" id="KW-0812">Transmembrane</keyword>
<dbReference type="Pfam" id="PF00287">
    <property type="entry name" value="Na_K-ATPase"/>
    <property type="match status" value="1"/>
</dbReference>
<evidence type="ECO:0008006" key="9">
    <source>
        <dbReference type="Google" id="ProtNLM"/>
    </source>
</evidence>